<name>A0A1R1ALK3_PAELA</name>
<feature type="domain" description="Glyoxalase-like" evidence="1">
    <location>
        <begin position="21"/>
        <end position="221"/>
    </location>
</feature>
<comment type="caution">
    <text evidence="2">The sequence shown here is derived from an EMBL/GenBank/DDBJ whole genome shotgun (WGS) entry which is preliminary data.</text>
</comment>
<dbReference type="Proteomes" id="UP000187074">
    <property type="component" value="Unassembled WGS sequence"/>
</dbReference>
<proteinExistence type="predicted"/>
<protein>
    <recommendedName>
        <fullName evidence="1">Glyoxalase-like domain-containing protein</fullName>
    </recommendedName>
</protein>
<accession>A0A1R1ALK3</accession>
<dbReference type="InterPro" id="IPR025870">
    <property type="entry name" value="Glyoxalase-like_dom"/>
</dbReference>
<dbReference type="Pfam" id="PF13468">
    <property type="entry name" value="Glyoxalase_3"/>
    <property type="match status" value="1"/>
</dbReference>
<organism evidence="2 3">
    <name type="scientific">Paenibacillus lautus</name>
    <name type="common">Bacillus lautus</name>
    <dbReference type="NCBI Taxonomy" id="1401"/>
    <lineage>
        <taxon>Bacteria</taxon>
        <taxon>Bacillati</taxon>
        <taxon>Bacillota</taxon>
        <taxon>Bacilli</taxon>
        <taxon>Bacillales</taxon>
        <taxon>Paenibacillaceae</taxon>
        <taxon>Paenibacillus</taxon>
    </lineage>
</organism>
<dbReference type="EMBL" id="MRTF01000022">
    <property type="protein sequence ID" value="OME86455.1"/>
    <property type="molecule type" value="Genomic_DNA"/>
</dbReference>
<dbReference type="AlphaFoldDB" id="A0A1R1ALK3"/>
<evidence type="ECO:0000313" key="2">
    <source>
        <dbReference type="EMBL" id="OME86455.1"/>
    </source>
</evidence>
<sequence>MEIKQIFLNYITASTYSMRRVVHDMDMALELYRKLGFVCRPPAYPTMAEQDGESPKPFGAANAHIDFADNFIEIVTIVQEGGRIPDDAHFIPLTAPPAVLPRIIASIKRTVATISRCLDRFEGTHILVFSTSESAISAARLDTGRVGHGGVNTIQRPVETSTGTQLVPVRLLEIEDEQVSEGRLAFAENLPLDTGLKQIHTDHPNGAIELVEAILCVEDGEFDAYVTRYQLYSGTPPELEGKACVFDLGGGRIMIMPESHITDLLPGEVFTSSPGFAGYAVKVRDLAFTRLHLESNGFPVVETARGDICVPSASLLGTALIFTER</sequence>
<reference evidence="2 3" key="1">
    <citation type="submission" date="2016-11" db="EMBL/GenBank/DDBJ databases">
        <title>Paenibacillus species isolates.</title>
        <authorList>
            <person name="Beno S.M."/>
        </authorList>
    </citation>
    <scope>NUCLEOTIDE SEQUENCE [LARGE SCALE GENOMIC DNA]</scope>
    <source>
        <strain evidence="2 3">FSL F4-0100</strain>
    </source>
</reference>
<evidence type="ECO:0000259" key="1">
    <source>
        <dbReference type="Pfam" id="PF13468"/>
    </source>
</evidence>
<gene>
    <name evidence="2" type="ORF">BK123_32830</name>
</gene>
<evidence type="ECO:0000313" key="3">
    <source>
        <dbReference type="Proteomes" id="UP000187074"/>
    </source>
</evidence>
<dbReference type="STRING" id="1401.BK123_32830"/>